<protein>
    <submittedName>
        <fullName evidence="2">FAD-dependent oxidoreductase</fullName>
    </submittedName>
</protein>
<dbReference type="InterPro" id="IPR036188">
    <property type="entry name" value="FAD/NAD-bd_sf"/>
</dbReference>
<dbReference type="OrthoDB" id="3356051at2"/>
<feature type="domain" description="FAD-binding" evidence="1">
    <location>
        <begin position="3"/>
        <end position="316"/>
    </location>
</feature>
<sequence>MRILISGASISGPVLAYWLVRYGFDVTVVERAPSLRKTGGHAVDLFRPSMEISEKMGVLPEIEARVTGTDALTMHREGVHRPARLDLTKVIGAASDRHVEIMRDDLSEAYYGAARDNVEYLFGDSITSISPDGDVTFEHAAPRRSDVVIGADGLHSNVRRLVFGEDAVRTQFLGGYLAVQSVPKTLASEGEMIVHVGAGRLAGIYTAQPLQDARSLFMFRSKAELQYHYRDVLRQKELLHDAFAGMHPTVDGWLDELDRTPTFYFDSITQLQMDTWSRGRVTLVGDAGYCPGPAVGGSTSIAVVGAYTLAGELAQANGDYERAFAAYEAQMAEPVRRSRAFARATAKTIVPASRAGVWALTRAGQLITLLPTGLTKAIARLNTKGARLHDSMQYKEYAPV</sequence>
<dbReference type="GO" id="GO:0071949">
    <property type="term" value="F:FAD binding"/>
    <property type="evidence" value="ECO:0007669"/>
    <property type="project" value="InterPro"/>
</dbReference>
<dbReference type="InterPro" id="IPR002938">
    <property type="entry name" value="FAD-bd"/>
</dbReference>
<accession>A0A1X2DCH0</accession>
<name>A0A1X2DCH0_9MYCO</name>
<organism evidence="2 3">
    <name type="scientific">Mycobacterium riyadhense</name>
    <dbReference type="NCBI Taxonomy" id="486698"/>
    <lineage>
        <taxon>Bacteria</taxon>
        <taxon>Bacillati</taxon>
        <taxon>Actinomycetota</taxon>
        <taxon>Actinomycetes</taxon>
        <taxon>Mycobacteriales</taxon>
        <taxon>Mycobacteriaceae</taxon>
        <taxon>Mycobacterium</taxon>
    </lineage>
</organism>
<dbReference type="PANTHER" id="PTHR46865:SF2">
    <property type="entry name" value="MONOOXYGENASE"/>
    <property type="match status" value="1"/>
</dbReference>
<keyword evidence="3" id="KW-1185">Reference proteome</keyword>
<dbReference type="Gene3D" id="3.50.50.60">
    <property type="entry name" value="FAD/NAD(P)-binding domain"/>
    <property type="match status" value="1"/>
</dbReference>
<dbReference type="InterPro" id="IPR051704">
    <property type="entry name" value="FAD_aromatic-hydroxylase"/>
</dbReference>
<dbReference type="Gene3D" id="3.30.9.10">
    <property type="entry name" value="D-Amino Acid Oxidase, subunit A, domain 2"/>
    <property type="match status" value="1"/>
</dbReference>
<dbReference type="RefSeq" id="WP_085249077.1">
    <property type="nucleotide sequence ID" value="NZ_CAJMWJ010000001.1"/>
</dbReference>
<dbReference type="SUPFAM" id="SSF51905">
    <property type="entry name" value="FAD/NAD(P)-binding domain"/>
    <property type="match status" value="1"/>
</dbReference>
<dbReference type="STRING" id="486698.AWC22_11140"/>
<dbReference type="Proteomes" id="UP000193087">
    <property type="component" value="Unassembled WGS sequence"/>
</dbReference>
<evidence type="ECO:0000313" key="3">
    <source>
        <dbReference type="Proteomes" id="UP000193087"/>
    </source>
</evidence>
<evidence type="ECO:0000313" key="2">
    <source>
        <dbReference type="EMBL" id="ORW85873.1"/>
    </source>
</evidence>
<gene>
    <name evidence="2" type="ORF">AWC22_11140</name>
</gene>
<dbReference type="AlphaFoldDB" id="A0A1X2DCH0"/>
<dbReference type="PRINTS" id="PR00420">
    <property type="entry name" value="RNGMNOXGNASE"/>
</dbReference>
<dbReference type="EMBL" id="LQPQ01000027">
    <property type="protein sequence ID" value="ORW85873.1"/>
    <property type="molecule type" value="Genomic_DNA"/>
</dbReference>
<comment type="caution">
    <text evidence="2">The sequence shown here is derived from an EMBL/GenBank/DDBJ whole genome shotgun (WGS) entry which is preliminary data.</text>
</comment>
<dbReference type="Pfam" id="PF01494">
    <property type="entry name" value="FAD_binding_3"/>
    <property type="match status" value="1"/>
</dbReference>
<reference evidence="2 3" key="1">
    <citation type="submission" date="2016-01" db="EMBL/GenBank/DDBJ databases">
        <title>The new phylogeny of the genus Mycobacterium.</title>
        <authorList>
            <person name="Tarcisio F."/>
            <person name="Conor M."/>
            <person name="Antonella G."/>
            <person name="Elisabetta G."/>
            <person name="Giulia F.S."/>
            <person name="Sara T."/>
            <person name="Anna F."/>
            <person name="Clotilde B."/>
            <person name="Roberto B."/>
            <person name="Veronica D.S."/>
            <person name="Fabio R."/>
            <person name="Monica P."/>
            <person name="Olivier J."/>
            <person name="Enrico T."/>
            <person name="Nicola S."/>
        </authorList>
    </citation>
    <scope>NUCLEOTIDE SEQUENCE [LARGE SCALE GENOMIC DNA]</scope>
    <source>
        <strain evidence="2 3">DSM 45176</strain>
    </source>
</reference>
<dbReference type="PANTHER" id="PTHR46865">
    <property type="entry name" value="OXIDOREDUCTASE-RELATED"/>
    <property type="match status" value="1"/>
</dbReference>
<proteinExistence type="predicted"/>
<evidence type="ECO:0000259" key="1">
    <source>
        <dbReference type="Pfam" id="PF01494"/>
    </source>
</evidence>
<dbReference type="GeneID" id="93496730"/>